<sequence>MSESKGYTFVVEKGITKGGKYGKSRRYREPNEPSTLVQAWKTHAGKTGSIEAMSKEPKGRVAVFTKQNLLAKAVHAAFYDHHELILSPDVIWLTIAQGLANHVDQNAEKLRSNFVSFEDKEEIVISRPEFVKGSPDNDWEGVFPEFAEKIAAKTKSNIAELIECDFTTTTVVERLASYVTLMDTVQHYFSYTMACGCGFPSITLAGTVSDWEKIRTKAERLKEYELDWWLSDLLPALDQFVLAAKGEPDLNFWRSLCNINVGTSFPVYEPLTGWIQVFFPYLNAVGWDDFNTFEEAQDGNKKKQLRRNDALGNYKVSFESRVNISNFKTSDETFGPPPAGTLPGVKLENFPPALSSAPFVYKDLQTRKKHDMAFCSGITCLVQHGNEALEPMVGWAVLDSGIEHPL</sequence>
<evidence type="ECO:0000313" key="1">
    <source>
        <dbReference type="EMBL" id="CAE0437744.1"/>
    </source>
</evidence>
<gene>
    <name evidence="1" type="ORF">ASTO00021_LOCUS8001</name>
</gene>
<dbReference type="PANTHER" id="PTHR31252:SF11">
    <property type="entry name" value="DUF4419 DOMAIN-CONTAINING PROTEIN"/>
    <property type="match status" value="1"/>
</dbReference>
<dbReference type="EMBL" id="HBIN01010690">
    <property type="protein sequence ID" value="CAE0437744.1"/>
    <property type="molecule type" value="Transcribed_RNA"/>
</dbReference>
<reference evidence="1" key="1">
    <citation type="submission" date="2021-01" db="EMBL/GenBank/DDBJ databases">
        <authorList>
            <person name="Corre E."/>
            <person name="Pelletier E."/>
            <person name="Niang G."/>
            <person name="Scheremetjew M."/>
            <person name="Finn R."/>
            <person name="Kale V."/>
            <person name="Holt S."/>
            <person name="Cochrane G."/>
            <person name="Meng A."/>
            <person name="Brown T."/>
            <person name="Cohen L."/>
        </authorList>
    </citation>
    <scope>NUCLEOTIDE SEQUENCE</scope>
    <source>
        <strain evidence="1">GSBS06</strain>
    </source>
</reference>
<accession>A0A7S3PH88</accession>
<name>A0A7S3PH88_9STRA</name>
<organism evidence="1">
    <name type="scientific">Aplanochytrium stocchinoi</name>
    <dbReference type="NCBI Taxonomy" id="215587"/>
    <lineage>
        <taxon>Eukaryota</taxon>
        <taxon>Sar</taxon>
        <taxon>Stramenopiles</taxon>
        <taxon>Bigyra</taxon>
        <taxon>Labyrinthulomycetes</taxon>
        <taxon>Thraustochytrida</taxon>
        <taxon>Thraustochytriidae</taxon>
        <taxon>Aplanochytrium</taxon>
    </lineage>
</organism>
<dbReference type="AlphaFoldDB" id="A0A7S3PH88"/>
<dbReference type="Pfam" id="PF14388">
    <property type="entry name" value="DUF4419"/>
    <property type="match status" value="1"/>
</dbReference>
<dbReference type="PANTHER" id="PTHR31252">
    <property type="entry name" value="DUF4419 DOMAIN-CONTAINING PROTEIN"/>
    <property type="match status" value="1"/>
</dbReference>
<dbReference type="InterPro" id="IPR025533">
    <property type="entry name" value="DUF4419"/>
</dbReference>
<evidence type="ECO:0008006" key="2">
    <source>
        <dbReference type="Google" id="ProtNLM"/>
    </source>
</evidence>
<protein>
    <recommendedName>
        <fullName evidence="2">DUF4419 domain-containing protein</fullName>
    </recommendedName>
</protein>
<proteinExistence type="predicted"/>